<dbReference type="Proteomes" id="UP000199120">
    <property type="component" value="Unassembled WGS sequence"/>
</dbReference>
<dbReference type="RefSeq" id="WP_090541113.1">
    <property type="nucleotide sequence ID" value="NZ_FNSR01000001.1"/>
</dbReference>
<keyword evidence="4" id="KW-1185">Reference proteome</keyword>
<dbReference type="EMBL" id="FOAJ01000002">
    <property type="protein sequence ID" value="SEK49138.1"/>
    <property type="molecule type" value="Genomic_DNA"/>
</dbReference>
<evidence type="ECO:0000313" key="4">
    <source>
        <dbReference type="Proteomes" id="UP000199120"/>
    </source>
</evidence>
<reference evidence="4" key="1">
    <citation type="submission" date="2016-10" db="EMBL/GenBank/DDBJ databases">
        <authorList>
            <person name="Varghese N."/>
            <person name="Submissions S."/>
        </authorList>
    </citation>
    <scope>NUCLEOTIDE SEQUENCE [LARGE SCALE GENOMIC DNA]</scope>
    <source>
        <strain evidence="4">LMG 26416</strain>
    </source>
</reference>
<evidence type="ECO:0000259" key="2">
    <source>
        <dbReference type="Pfam" id="PF00487"/>
    </source>
</evidence>
<accession>A0A1H7HG04</accession>
<feature type="domain" description="Fatty acid desaturase" evidence="2">
    <location>
        <begin position="52"/>
        <end position="311"/>
    </location>
</feature>
<feature type="transmembrane region" description="Helical" evidence="1">
    <location>
        <begin position="53"/>
        <end position="73"/>
    </location>
</feature>
<dbReference type="CDD" id="cd01060">
    <property type="entry name" value="Membrane-FADS-like"/>
    <property type="match status" value="1"/>
</dbReference>
<dbReference type="Pfam" id="PF00487">
    <property type="entry name" value="FA_desaturase"/>
    <property type="match status" value="1"/>
</dbReference>
<evidence type="ECO:0000313" key="3">
    <source>
        <dbReference type="EMBL" id="SEK49138.1"/>
    </source>
</evidence>
<dbReference type="AlphaFoldDB" id="A0A1H7HG04"/>
<feature type="transmembrane region" description="Helical" evidence="1">
    <location>
        <begin position="26"/>
        <end position="46"/>
    </location>
</feature>
<dbReference type="STRING" id="416943.SAMN05445871_0051"/>
<proteinExistence type="predicted"/>
<keyword evidence="1" id="KW-0472">Membrane</keyword>
<feature type="transmembrane region" description="Helical" evidence="1">
    <location>
        <begin position="143"/>
        <end position="163"/>
    </location>
</feature>
<organism evidence="3 4">
    <name type="scientific">Paraburkholderia caballeronis</name>
    <dbReference type="NCBI Taxonomy" id="416943"/>
    <lineage>
        <taxon>Bacteria</taxon>
        <taxon>Pseudomonadati</taxon>
        <taxon>Pseudomonadota</taxon>
        <taxon>Betaproteobacteria</taxon>
        <taxon>Burkholderiales</taxon>
        <taxon>Burkholderiaceae</taxon>
        <taxon>Paraburkholderia</taxon>
    </lineage>
</organism>
<dbReference type="GO" id="GO:0006629">
    <property type="term" value="P:lipid metabolic process"/>
    <property type="evidence" value="ECO:0007669"/>
    <property type="project" value="InterPro"/>
</dbReference>
<keyword evidence="1" id="KW-1133">Transmembrane helix</keyword>
<name>A0A1H7HG04_9BURK</name>
<keyword evidence="1" id="KW-0812">Transmembrane</keyword>
<dbReference type="InterPro" id="IPR005804">
    <property type="entry name" value="FA_desaturase_dom"/>
</dbReference>
<protein>
    <submittedName>
        <fullName evidence="3">Fatty acid desaturase</fullName>
    </submittedName>
</protein>
<gene>
    <name evidence="3" type="ORF">SAMN05192542_102258</name>
</gene>
<dbReference type="OrthoDB" id="5464927at2"/>
<sequence length="330" mass="36986">MDPEAVVRHDLVRCVPRDVLPARANVALTVVASLALAWLFVGLPLALRTSPHWPAPATWLSLAPVVLATPIHWGLIHEGIHGQLLPSRRANEWAARALAIGIALPFDVMRFGHLMHHRFTREPYDRPDVTDASQSRRSRRLAYYTRLFGGLYAAEVLLPLLAFVPASTAAAMVARSVGARGPFGVQVQRLFSRHAADPERRRRIRRDWLLSMSLHAFALHLYGPWWPVLVVSVYLRGLWLSIADNLPHYGVALDEPGRARDFRVPRGFGVLLMNHHLHRQHHLEPTLPWTALPSLAEEADDAAGKTQSAYFRAAISQFRGLGRDDDPRPV</sequence>
<evidence type="ECO:0000256" key="1">
    <source>
        <dbReference type="SAM" id="Phobius"/>
    </source>
</evidence>